<gene>
    <name evidence="1" type="ORF">DPMN_182824</name>
</gene>
<keyword evidence="2" id="KW-1185">Reference proteome</keyword>
<comment type="caution">
    <text evidence="1">The sequence shown here is derived from an EMBL/GenBank/DDBJ whole genome shotgun (WGS) entry which is preliminary data.</text>
</comment>
<dbReference type="PANTHER" id="PTHR14187">
    <property type="entry name" value="ALPHA KINASE/ELONGATION FACTOR 2 KINASE"/>
    <property type="match status" value="1"/>
</dbReference>
<dbReference type="Proteomes" id="UP000828390">
    <property type="component" value="Unassembled WGS sequence"/>
</dbReference>
<name>A0A9D4DFJ7_DREPO</name>
<protein>
    <submittedName>
        <fullName evidence="1">Uncharacterized protein</fullName>
    </submittedName>
</protein>
<organism evidence="1 2">
    <name type="scientific">Dreissena polymorpha</name>
    <name type="common">Zebra mussel</name>
    <name type="synonym">Mytilus polymorpha</name>
    <dbReference type="NCBI Taxonomy" id="45954"/>
    <lineage>
        <taxon>Eukaryota</taxon>
        <taxon>Metazoa</taxon>
        <taxon>Spiralia</taxon>
        <taxon>Lophotrochozoa</taxon>
        <taxon>Mollusca</taxon>
        <taxon>Bivalvia</taxon>
        <taxon>Autobranchia</taxon>
        <taxon>Heteroconchia</taxon>
        <taxon>Euheterodonta</taxon>
        <taxon>Imparidentia</taxon>
        <taxon>Neoheterodontei</taxon>
        <taxon>Myida</taxon>
        <taxon>Dreissenoidea</taxon>
        <taxon>Dreissenidae</taxon>
        <taxon>Dreissena</taxon>
    </lineage>
</organism>
<reference evidence="1" key="2">
    <citation type="submission" date="2020-11" db="EMBL/GenBank/DDBJ databases">
        <authorList>
            <person name="McCartney M.A."/>
            <person name="Auch B."/>
            <person name="Kono T."/>
            <person name="Mallez S."/>
            <person name="Becker A."/>
            <person name="Gohl D.M."/>
            <person name="Silverstein K.A.T."/>
            <person name="Koren S."/>
            <person name="Bechman K.B."/>
            <person name="Herman A."/>
            <person name="Abrahante J.E."/>
            <person name="Garbe J."/>
        </authorList>
    </citation>
    <scope>NUCLEOTIDE SEQUENCE</scope>
    <source>
        <strain evidence="1">Duluth1</strain>
        <tissue evidence="1">Whole animal</tissue>
    </source>
</reference>
<reference evidence="1" key="1">
    <citation type="journal article" date="2019" name="bioRxiv">
        <title>The Genome of the Zebra Mussel, Dreissena polymorpha: A Resource for Invasive Species Research.</title>
        <authorList>
            <person name="McCartney M.A."/>
            <person name="Auch B."/>
            <person name="Kono T."/>
            <person name="Mallez S."/>
            <person name="Zhang Y."/>
            <person name="Obille A."/>
            <person name="Becker A."/>
            <person name="Abrahante J.E."/>
            <person name="Garbe J."/>
            <person name="Badalamenti J.P."/>
            <person name="Herman A."/>
            <person name="Mangelson H."/>
            <person name="Liachko I."/>
            <person name="Sullivan S."/>
            <person name="Sone E.D."/>
            <person name="Koren S."/>
            <person name="Silverstein K.A.T."/>
            <person name="Beckman K.B."/>
            <person name="Gohl D.M."/>
        </authorList>
    </citation>
    <scope>NUCLEOTIDE SEQUENCE</scope>
    <source>
        <strain evidence="1">Duluth1</strain>
        <tissue evidence="1">Whole animal</tissue>
    </source>
</reference>
<accession>A0A9D4DFJ7</accession>
<dbReference type="EMBL" id="JAIWYP010000010">
    <property type="protein sequence ID" value="KAH3748379.1"/>
    <property type="molecule type" value="Genomic_DNA"/>
</dbReference>
<dbReference type="AlphaFoldDB" id="A0A9D4DFJ7"/>
<dbReference type="Gene3D" id="3.30.420.40">
    <property type="match status" value="1"/>
</dbReference>
<evidence type="ECO:0000313" key="1">
    <source>
        <dbReference type="EMBL" id="KAH3748379.1"/>
    </source>
</evidence>
<proteinExistence type="predicted"/>
<dbReference type="PANTHER" id="PTHR14187:SF5">
    <property type="entry name" value="HEAT SHOCK 70 KDA PROTEIN 12A"/>
    <property type="match status" value="1"/>
</dbReference>
<sequence length="132" mass="15282">MKWQCLVADHGYMTSLVVAAFDFGTTYSGYAYSYRHNPTEVHTNESWYTGGASSQLVSLKTATCVLLDDKGKFNSFGFEAEDKFAALTMQRKNEGWRLFRRFKMHLHNIKVILEICCNDYYLMQDNVPHVLF</sequence>
<evidence type="ECO:0000313" key="2">
    <source>
        <dbReference type="Proteomes" id="UP000828390"/>
    </source>
</evidence>